<feature type="region of interest" description="Disordered" evidence="1">
    <location>
        <begin position="42"/>
        <end position="62"/>
    </location>
</feature>
<feature type="compositionally biased region" description="Basic and acidic residues" evidence="1">
    <location>
        <begin position="42"/>
        <end position="57"/>
    </location>
</feature>
<dbReference type="Proteomes" id="UP000799440">
    <property type="component" value="Unassembled WGS sequence"/>
</dbReference>
<dbReference type="OrthoDB" id="3796040at2759"/>
<proteinExistence type="predicted"/>
<sequence length="557" mass="62948">MERMAHQFGQNLPRLVEEGLQQYFRHVSQQLALSQVEERLQLTDLRHPEGRDAEKSKGHPRRLSGQFAAQEEGFDNWSPSVQVIKGAPSEPRPKPRKRAFSKTFPLPTGSLHIRIVRIGANNVAQTLSIQIRLIPFSWLSKRGRIMLLDQDPLLPHGSAWKISLRSYNIVRSDAMIIRACHDADLTAIQSLFQYGEASPYDTDSKGRMLMSHVWRWATLEFGDVEALRGVQRVLRFLATQGADAASCIREILDAYYEYSNPIAAWIGFMGLSPNEEAKLEITDEILRFCIEHSRTDPFEDMNTLLALWNATSLGGVSVAPLDASYLFQDNFVGLDELVFEMPNRVFMDILGGTPYIPNNAACKQIFQRRYEILVYLCRGKPQSIKNKIFSGAHASSVTGRTTSDACFCAENSTHLLFLALRKWSMFRYRGLARARIILKHVHRVLVELLRSGEDPEATCSCETAWQSKPGHRTVSDLAGEEGLFHVWETALEICGRFDAFHVNRILDEWRYLGVAELFDAPLESDLDIPVVEKNAVTTCAPIKLVGSLIYCAISTIY</sequence>
<feature type="region of interest" description="Disordered" evidence="1">
    <location>
        <begin position="81"/>
        <end position="101"/>
    </location>
</feature>
<name>A0A6A6V6K9_9PLEO</name>
<accession>A0A6A6V6K9</accession>
<evidence type="ECO:0000313" key="2">
    <source>
        <dbReference type="EMBL" id="KAF2746322.1"/>
    </source>
</evidence>
<evidence type="ECO:0000256" key="1">
    <source>
        <dbReference type="SAM" id="MobiDB-lite"/>
    </source>
</evidence>
<reference evidence="2" key="1">
    <citation type="journal article" date="2020" name="Stud. Mycol.">
        <title>101 Dothideomycetes genomes: a test case for predicting lifestyles and emergence of pathogens.</title>
        <authorList>
            <person name="Haridas S."/>
            <person name="Albert R."/>
            <person name="Binder M."/>
            <person name="Bloem J."/>
            <person name="Labutti K."/>
            <person name="Salamov A."/>
            <person name="Andreopoulos B."/>
            <person name="Baker S."/>
            <person name="Barry K."/>
            <person name="Bills G."/>
            <person name="Bluhm B."/>
            <person name="Cannon C."/>
            <person name="Castanera R."/>
            <person name="Culley D."/>
            <person name="Daum C."/>
            <person name="Ezra D."/>
            <person name="Gonzalez J."/>
            <person name="Henrissat B."/>
            <person name="Kuo A."/>
            <person name="Liang C."/>
            <person name="Lipzen A."/>
            <person name="Lutzoni F."/>
            <person name="Magnuson J."/>
            <person name="Mondo S."/>
            <person name="Nolan M."/>
            <person name="Ohm R."/>
            <person name="Pangilinan J."/>
            <person name="Park H.-J."/>
            <person name="Ramirez L."/>
            <person name="Alfaro M."/>
            <person name="Sun H."/>
            <person name="Tritt A."/>
            <person name="Yoshinaga Y."/>
            <person name="Zwiers L.-H."/>
            <person name="Turgeon B."/>
            <person name="Goodwin S."/>
            <person name="Spatafora J."/>
            <person name="Crous P."/>
            <person name="Grigoriev I."/>
        </authorList>
    </citation>
    <scope>NUCLEOTIDE SEQUENCE</scope>
    <source>
        <strain evidence="2">CBS 119925</strain>
    </source>
</reference>
<dbReference type="EMBL" id="MU006578">
    <property type="protein sequence ID" value="KAF2746322.1"/>
    <property type="molecule type" value="Genomic_DNA"/>
</dbReference>
<gene>
    <name evidence="2" type="ORF">M011DRAFT_92472</name>
</gene>
<evidence type="ECO:0000313" key="3">
    <source>
        <dbReference type="Proteomes" id="UP000799440"/>
    </source>
</evidence>
<organism evidence="2 3">
    <name type="scientific">Sporormia fimetaria CBS 119925</name>
    <dbReference type="NCBI Taxonomy" id="1340428"/>
    <lineage>
        <taxon>Eukaryota</taxon>
        <taxon>Fungi</taxon>
        <taxon>Dikarya</taxon>
        <taxon>Ascomycota</taxon>
        <taxon>Pezizomycotina</taxon>
        <taxon>Dothideomycetes</taxon>
        <taxon>Pleosporomycetidae</taxon>
        <taxon>Pleosporales</taxon>
        <taxon>Sporormiaceae</taxon>
        <taxon>Sporormia</taxon>
    </lineage>
</organism>
<dbReference type="AlphaFoldDB" id="A0A6A6V6K9"/>
<keyword evidence="3" id="KW-1185">Reference proteome</keyword>
<protein>
    <submittedName>
        <fullName evidence="2">Uncharacterized protein</fullName>
    </submittedName>
</protein>